<reference evidence="2" key="1">
    <citation type="submission" date="2022-02" db="EMBL/GenBank/DDBJ databases">
        <authorList>
            <person name="King R."/>
        </authorList>
    </citation>
    <scope>NUCLEOTIDE SEQUENCE</scope>
</reference>
<dbReference type="Proteomes" id="UP001153321">
    <property type="component" value="Chromosome 28"/>
</dbReference>
<feature type="chain" id="PRO_5040334652" description="Chitin-binding type-2 domain-containing protein" evidence="1">
    <location>
        <begin position="19"/>
        <end position="426"/>
    </location>
</feature>
<evidence type="ECO:0008006" key="4">
    <source>
        <dbReference type="Google" id="ProtNLM"/>
    </source>
</evidence>
<gene>
    <name evidence="2" type="ORF">SPLIT_LOCUS8126</name>
</gene>
<keyword evidence="1" id="KW-0732">Signal</keyword>
<feature type="signal peptide" evidence="1">
    <location>
        <begin position="1"/>
        <end position="18"/>
    </location>
</feature>
<dbReference type="EMBL" id="LR824559">
    <property type="protein sequence ID" value="CAH1642770.1"/>
    <property type="molecule type" value="Genomic_DNA"/>
</dbReference>
<dbReference type="AlphaFoldDB" id="A0A9P0N607"/>
<evidence type="ECO:0000256" key="1">
    <source>
        <dbReference type="SAM" id="SignalP"/>
    </source>
</evidence>
<accession>A0A9P0N607</accession>
<evidence type="ECO:0000313" key="2">
    <source>
        <dbReference type="EMBL" id="CAH1642770.1"/>
    </source>
</evidence>
<proteinExistence type="predicted"/>
<keyword evidence="3" id="KW-1185">Reference proteome</keyword>
<sequence>MSFVQFIFLSSFILIVMCHVLEKRHVDFQERFMERRRQRQIKDQEALLMENKDLSDIEVVNEVTHFLKRGNKSSKKWKKIEMLERDFRHLLAMDGMKYHYKRDFYWRTWRSVASYGGTERIVCYKCNNIVQAPGCQSCGMWTIEETPPPCPYEFFSVITDKLLCGAYYTQYTDIYTTCPSIINFSDLTATCDNPIETKWRFTKMYGMPENQRNKHIICGNQDSCEITTSYEITPNYVIFRIINSTNDVIYSRIMKPNYTNYICIDDCGRFNQNTKKVGNIDIPLKLNLLTPKLNENIEEKIPAQSKNNFLIELKHTPSMPLRSEAVFSNFPPFEVNRIPKSVVSPNIFHKNLFEHRIKSRVMKRQQNNLDLHEYIQKHFFPKYKLFRWHELNSTSNSFEDGSLNSSGHHCKVSRWQKEETTITSIQ</sequence>
<protein>
    <recommendedName>
        <fullName evidence="4">Chitin-binding type-2 domain-containing protein</fullName>
    </recommendedName>
</protein>
<evidence type="ECO:0000313" key="3">
    <source>
        <dbReference type="Proteomes" id="UP001153321"/>
    </source>
</evidence>
<organism evidence="2 3">
    <name type="scientific">Spodoptera littoralis</name>
    <name type="common">Egyptian cotton leafworm</name>
    <dbReference type="NCBI Taxonomy" id="7109"/>
    <lineage>
        <taxon>Eukaryota</taxon>
        <taxon>Metazoa</taxon>
        <taxon>Ecdysozoa</taxon>
        <taxon>Arthropoda</taxon>
        <taxon>Hexapoda</taxon>
        <taxon>Insecta</taxon>
        <taxon>Pterygota</taxon>
        <taxon>Neoptera</taxon>
        <taxon>Endopterygota</taxon>
        <taxon>Lepidoptera</taxon>
        <taxon>Glossata</taxon>
        <taxon>Ditrysia</taxon>
        <taxon>Noctuoidea</taxon>
        <taxon>Noctuidae</taxon>
        <taxon>Amphipyrinae</taxon>
        <taxon>Spodoptera</taxon>
    </lineage>
</organism>
<name>A0A9P0N607_SPOLI</name>